<evidence type="ECO:0000313" key="8">
    <source>
        <dbReference type="EMBL" id="KGQ30100.1"/>
    </source>
</evidence>
<dbReference type="InterPro" id="IPR036737">
    <property type="entry name" value="OmpA-like_sf"/>
</dbReference>
<feature type="domain" description="OmpA-like" evidence="7">
    <location>
        <begin position="129"/>
        <end position="247"/>
    </location>
</feature>
<dbReference type="InterPro" id="IPR037873">
    <property type="entry name" value="BamE-like"/>
</dbReference>
<dbReference type="CDD" id="cd07185">
    <property type="entry name" value="OmpA_C-like"/>
    <property type="match status" value="1"/>
</dbReference>
<dbReference type="Gene3D" id="3.30.1330.60">
    <property type="entry name" value="OmpA-like domain"/>
    <property type="match status" value="1"/>
</dbReference>
<dbReference type="Proteomes" id="UP000030526">
    <property type="component" value="Unassembled WGS sequence"/>
</dbReference>
<dbReference type="PROSITE" id="PS51257">
    <property type="entry name" value="PROKAR_LIPOPROTEIN"/>
    <property type="match status" value="1"/>
</dbReference>
<dbReference type="EMBL" id="JPXS01000053">
    <property type="protein sequence ID" value="KGQ30100.1"/>
    <property type="molecule type" value="Genomic_DNA"/>
</dbReference>
<keyword evidence="2 6" id="KW-0732">Signal</keyword>
<evidence type="ECO:0000256" key="5">
    <source>
        <dbReference type="PROSITE-ProRule" id="PRU00473"/>
    </source>
</evidence>
<dbReference type="SUPFAM" id="SSF103088">
    <property type="entry name" value="OmpA-like"/>
    <property type="match status" value="1"/>
</dbReference>
<evidence type="ECO:0000256" key="1">
    <source>
        <dbReference type="ARBA" id="ARBA00004442"/>
    </source>
</evidence>
<dbReference type="InterPro" id="IPR006690">
    <property type="entry name" value="OMPA-like_CS"/>
</dbReference>
<sequence>MKLTKLLVPAALSIALAACGNLSKVSDEGTTDKPVWPKIEDSRFNSDGSQKGTWPNWDNVHMIEKGMNKDQIYHLIGRPHFAEGLFGVHEWDYVFNYRENGVHKICQYKILFDKNMEAQSFFWLPEGCSDRTEYQLSSDFLFDFDSANLKAGSQKVIADLVNKLSKDKQISIVGYTDRLGSDAYNLALSQRRAVAVKNAMVALGIPAAHIQASGMGKADQVKACENETGAELRQCLAPNRRVVISTN</sequence>
<evidence type="ECO:0000313" key="9">
    <source>
        <dbReference type="Proteomes" id="UP000030526"/>
    </source>
</evidence>
<dbReference type="PANTHER" id="PTHR30329:SF21">
    <property type="entry name" value="LIPOPROTEIN YIAD-RELATED"/>
    <property type="match status" value="1"/>
</dbReference>
<dbReference type="InterPro" id="IPR006664">
    <property type="entry name" value="OMP_bac"/>
</dbReference>
<name>A0A0A2XHH5_9PAST</name>
<dbReference type="PROSITE" id="PS01068">
    <property type="entry name" value="OMPA_1"/>
    <property type="match status" value="1"/>
</dbReference>
<organism evidence="8 9">
    <name type="scientific">Gallibacterium anatis</name>
    <dbReference type="NCBI Taxonomy" id="750"/>
    <lineage>
        <taxon>Bacteria</taxon>
        <taxon>Pseudomonadati</taxon>
        <taxon>Pseudomonadota</taxon>
        <taxon>Gammaproteobacteria</taxon>
        <taxon>Pasteurellales</taxon>
        <taxon>Pasteurellaceae</taxon>
        <taxon>Gallibacterium</taxon>
    </lineage>
</organism>
<evidence type="ECO:0000256" key="2">
    <source>
        <dbReference type="ARBA" id="ARBA00022729"/>
    </source>
</evidence>
<protein>
    <submittedName>
        <fullName evidence="8">Plastocyanin</fullName>
    </submittedName>
</protein>
<dbReference type="Gene3D" id="3.30.1450.10">
    <property type="match status" value="1"/>
</dbReference>
<dbReference type="InterPro" id="IPR006665">
    <property type="entry name" value="OmpA-like"/>
</dbReference>
<dbReference type="InterPro" id="IPR007450">
    <property type="entry name" value="BamE_dom"/>
</dbReference>
<dbReference type="PROSITE" id="PS51123">
    <property type="entry name" value="OMPA_2"/>
    <property type="match status" value="1"/>
</dbReference>
<evidence type="ECO:0000256" key="3">
    <source>
        <dbReference type="ARBA" id="ARBA00023136"/>
    </source>
</evidence>
<keyword evidence="3 5" id="KW-0472">Membrane</keyword>
<dbReference type="InterPro" id="IPR050330">
    <property type="entry name" value="Bact_OuterMem_StrucFunc"/>
</dbReference>
<comment type="subcellular location">
    <subcellularLocation>
        <location evidence="1">Cell outer membrane</location>
    </subcellularLocation>
</comment>
<accession>A0A0A2XHH5</accession>
<dbReference type="Pfam" id="PF04355">
    <property type="entry name" value="BamE"/>
    <property type="match status" value="1"/>
</dbReference>
<evidence type="ECO:0000259" key="7">
    <source>
        <dbReference type="PROSITE" id="PS51123"/>
    </source>
</evidence>
<dbReference type="GO" id="GO:0009279">
    <property type="term" value="C:cell outer membrane"/>
    <property type="evidence" value="ECO:0007669"/>
    <property type="project" value="UniProtKB-SubCell"/>
</dbReference>
<dbReference type="PANTHER" id="PTHR30329">
    <property type="entry name" value="STATOR ELEMENT OF FLAGELLAR MOTOR COMPLEX"/>
    <property type="match status" value="1"/>
</dbReference>
<reference evidence="8 9" key="1">
    <citation type="submission" date="2014-08" db="EMBL/GenBank/DDBJ databases">
        <title>Chaperone-usher fimbriae in a diverse selection of Gallibacterium genomes.</title>
        <authorList>
            <person name="Kudirkiene E."/>
            <person name="Bager R.J."/>
            <person name="Johnson T.J."/>
            <person name="Bojesen A.M."/>
        </authorList>
    </citation>
    <scope>NUCLEOTIDE SEQUENCE [LARGE SCALE GENOMIC DNA]</scope>
    <source>
        <strain evidence="8 9">20558/3kl.</strain>
    </source>
</reference>
<dbReference type="RefSeq" id="WP_039084568.1">
    <property type="nucleotide sequence ID" value="NZ_JPXS01000053.1"/>
</dbReference>
<comment type="caution">
    <text evidence="8">The sequence shown here is derived from an EMBL/GenBank/DDBJ whole genome shotgun (WGS) entry which is preliminary data.</text>
</comment>
<dbReference type="Pfam" id="PF00691">
    <property type="entry name" value="OmpA"/>
    <property type="match status" value="1"/>
</dbReference>
<feature type="chain" id="PRO_5002007590" evidence="6">
    <location>
        <begin position="18"/>
        <end position="247"/>
    </location>
</feature>
<keyword evidence="4" id="KW-0998">Cell outer membrane</keyword>
<feature type="signal peptide" evidence="6">
    <location>
        <begin position="1"/>
        <end position="17"/>
    </location>
</feature>
<gene>
    <name evidence="8" type="ORF">JP32_09660</name>
</gene>
<dbReference type="AlphaFoldDB" id="A0A0A2XHH5"/>
<evidence type="ECO:0000256" key="6">
    <source>
        <dbReference type="SAM" id="SignalP"/>
    </source>
</evidence>
<evidence type="ECO:0000256" key="4">
    <source>
        <dbReference type="ARBA" id="ARBA00023237"/>
    </source>
</evidence>
<dbReference type="PRINTS" id="PR01021">
    <property type="entry name" value="OMPADOMAIN"/>
</dbReference>
<proteinExistence type="predicted"/>